<dbReference type="InterPro" id="IPR015943">
    <property type="entry name" value="WD40/YVTN_repeat-like_dom_sf"/>
</dbReference>
<feature type="compositionally biased region" description="Acidic residues" evidence="4">
    <location>
        <begin position="1188"/>
        <end position="1201"/>
    </location>
</feature>
<dbReference type="Gene3D" id="1.10.1540.10">
    <property type="entry name" value="BEACH domain"/>
    <property type="match status" value="1"/>
</dbReference>
<dbReference type="InterPro" id="IPR036322">
    <property type="entry name" value="WD40_repeat_dom_sf"/>
</dbReference>
<evidence type="ECO:0000256" key="3">
    <source>
        <dbReference type="PROSITE-ProRule" id="PRU00221"/>
    </source>
</evidence>
<dbReference type="SMART" id="SM00320">
    <property type="entry name" value="WD40"/>
    <property type="match status" value="5"/>
</dbReference>
<evidence type="ECO:0000256" key="1">
    <source>
        <dbReference type="ARBA" id="ARBA00022574"/>
    </source>
</evidence>
<dbReference type="SMART" id="SM01026">
    <property type="entry name" value="Beach"/>
    <property type="match status" value="1"/>
</dbReference>
<dbReference type="SUPFAM" id="SSF81837">
    <property type="entry name" value="BEACH domain"/>
    <property type="match status" value="1"/>
</dbReference>
<accession>A0A0P7V146</accession>
<dbReference type="Pfam" id="PF02138">
    <property type="entry name" value="Beach"/>
    <property type="match status" value="1"/>
</dbReference>
<feature type="compositionally biased region" description="Polar residues" evidence="4">
    <location>
        <begin position="2059"/>
        <end position="2073"/>
    </location>
</feature>
<dbReference type="PROSITE" id="PS50082">
    <property type="entry name" value="WD_REPEATS_2"/>
    <property type="match status" value="1"/>
</dbReference>
<protein>
    <submittedName>
        <fullName evidence="7">Lysosomal-trafficking regulator-like</fullName>
    </submittedName>
</protein>
<dbReference type="Pfam" id="PF00400">
    <property type="entry name" value="WD40"/>
    <property type="match status" value="1"/>
</dbReference>
<reference evidence="7 8" key="1">
    <citation type="submission" date="2015-08" db="EMBL/GenBank/DDBJ databases">
        <title>The genome of the Asian arowana (Scleropages formosus).</title>
        <authorList>
            <person name="Tan M.H."/>
            <person name="Gan H.M."/>
            <person name="Croft L.J."/>
            <person name="Austin C.M."/>
        </authorList>
    </citation>
    <scope>NUCLEOTIDE SEQUENCE [LARGE SCALE GENOMIC DNA]</scope>
    <source>
        <strain evidence="7">Aro1</strain>
    </source>
</reference>
<dbReference type="PANTHER" id="PTHR13743">
    <property type="entry name" value="BEIGE/BEACH-RELATED"/>
    <property type="match status" value="1"/>
</dbReference>
<evidence type="ECO:0000313" key="8">
    <source>
        <dbReference type="Proteomes" id="UP000034805"/>
    </source>
</evidence>
<dbReference type="PANTHER" id="PTHR13743:SF86">
    <property type="entry name" value="LYSOSOMAL-TRAFFICKING REGULATOR"/>
    <property type="match status" value="1"/>
</dbReference>
<dbReference type="InterPro" id="IPR050865">
    <property type="entry name" value="BEACH_Domain"/>
</dbReference>
<comment type="caution">
    <text evidence="7">The sequence shown here is derived from an EMBL/GenBank/DDBJ whole genome shotgun (WGS) entry which is preliminary data.</text>
</comment>
<dbReference type="PROSITE" id="PS50197">
    <property type="entry name" value="BEACH"/>
    <property type="match status" value="1"/>
</dbReference>
<dbReference type="STRING" id="113540.ENSSFOP00015078739"/>
<evidence type="ECO:0000259" key="5">
    <source>
        <dbReference type="PROSITE" id="PS50197"/>
    </source>
</evidence>
<feature type="non-terminal residue" evidence="7">
    <location>
        <position position="1"/>
    </location>
</feature>
<dbReference type="PROSITE" id="PS51783">
    <property type="entry name" value="PH_BEACH"/>
    <property type="match status" value="1"/>
</dbReference>
<feature type="repeat" description="WD" evidence="3">
    <location>
        <begin position="3493"/>
        <end position="3527"/>
    </location>
</feature>
<feature type="region of interest" description="Disordered" evidence="4">
    <location>
        <begin position="1459"/>
        <end position="1501"/>
    </location>
</feature>
<keyword evidence="2" id="KW-0677">Repeat</keyword>
<proteinExistence type="predicted"/>
<dbReference type="InterPro" id="IPR023362">
    <property type="entry name" value="PH-BEACH_dom"/>
</dbReference>
<feature type="compositionally biased region" description="Low complexity" evidence="4">
    <location>
        <begin position="195"/>
        <end position="210"/>
    </location>
</feature>
<dbReference type="InterPro" id="IPR000409">
    <property type="entry name" value="BEACH_dom"/>
</dbReference>
<evidence type="ECO:0000256" key="2">
    <source>
        <dbReference type="ARBA" id="ARBA00022737"/>
    </source>
</evidence>
<dbReference type="InterPro" id="IPR001680">
    <property type="entry name" value="WD40_rpt"/>
</dbReference>
<dbReference type="Gene3D" id="2.130.10.10">
    <property type="entry name" value="YVTN repeat-like/Quinoprotein amine dehydrogenase"/>
    <property type="match status" value="2"/>
</dbReference>
<dbReference type="PROSITE" id="PS50294">
    <property type="entry name" value="WD_REPEATS_REGION"/>
    <property type="match status" value="1"/>
</dbReference>
<dbReference type="SUPFAM" id="SSF50729">
    <property type="entry name" value="PH domain-like"/>
    <property type="match status" value="1"/>
</dbReference>
<feature type="domain" description="BEACH" evidence="5">
    <location>
        <begin position="3001"/>
        <end position="3303"/>
    </location>
</feature>
<sequence length="3682" mass="411143">EILDQNRERKNKSLADTSKDLDRFLRLSLRAPFQRPQTKNVLKFWSDMASASNFLAREFLTDIHQLCSEVAQLAEVRGAEAEEEEDEGHMAALGSYLIQGRGLRLLRTLDCVISQLLTLLLSLLPLVWRIPMPEGKAPDFSLPSLAKVLDQGRNVALLGSGRRKTESDKQRFVKLSSGLRKSRRQCKARRRCPAGKGSKSLLSTSDSGTSSDDKSIGHGGRHWRSHRPNLQVDRLLRKRAVVAPISTSDVAQPLLPGSETQTYMFGTLSILEGRPCSSLDLCHVLLSLMEKVCRFDTALNRSINLVDRVVPVLTEILTEFAERRHGFAGGEDLTEGWTEEPIALIQRMLLRAVLRLMSTDAGKREALPEHLRRSLLGLMEAILKQARHSPVQPRKGLQEAQDIVSSSACWHCLLVLPELLEGMLRVLLDCLQASVADLSSFQQVVKLIHEFVERGGLELSGTSILVMESLCTEEHVARAEASECSKGLVYTILKIISAMKQATAEQLHQATCLRHRHHHCEYAFCLGHHRDVSGLPMPGYRQTACSEPCRDMSLEGKDGLYTDGCCILSACAHQCLCLLPLLPSSSPASLQILAGLQLAGICCCMEPWSVVAPLLDTLRASSPNAHRSRVLNLLSWLLLEQLGGARLPRRRQRDSCSICSLNEHHLFLLEKTTQGRCTGDEHSFTSPTLPSLGAEGGALHRWGALEAYRDLVFHEDPQLGLLAASHVCHLLLRGNAAVQLQLGIHVLTPVLQSGVALARYTRELSISTVCSQASSFRCQGLSVDVLQVFMRILPGLLRFRVIRDLFLCCNGLQQVLELMYLHPVRLPALRVFEILILSVDHVTETQTLGVTMEEADRTGLCVARKDSSNLRKVYEDLTETHLPKMALGTDEARPCPSDVHLSAINLFLCVAFMCVSKEADSDRDSANDSEDTSGYDSTASEPLGSRPPCLPPDSVALPPKDQLWRVADVWSMCHKIYLSSPTFQSQFFRLGGFKVCSRLMTMVIQKLALKTREGRTKKRREFKVKGSPCQSHQDLNNLVSGIGDTDLQCPGDSPSPGQTGVKSKDQFKKLEEEWPLHCIQLLEALLAMCLHNSKSSTLLKMEPELSVQSVEDMLGEVREQLSLSGLVSSDLAAPLFDALLRVSLTRQSSFPDLTVEEAARIHGKTIDMEGDLSDVMDKPQNTSAWLPGEEEGYEGDSETNPEDNGTREEGATAETSCLEKGVVRAMSEDCCPVELFYPEVCSMVLHLLSTGSPELQVLSHALAGLLPTIHSNPSNAVLLYQQGAMKTILEGFHDILSHADPSSQECLAVLVDLLAAMASVSVTAEELALLLRLFLQKKPPAEILLRGILHIVEANIHPEPLQFLFFPLLAEPCTPGSTSPGLQHSGIAGGRGPGLHFRGILPKNCSGADREMSGCQWTSPWNLAPIQLPLVGQNCWPHMADGFSASLWLRTWAGAKSSIRTDRNEKPHGNQEVPRDSAVDSTGGEKSPKMDRLSPPNTGDSLGGDTLVHVISLGSKALMLQVWADLPSGTFQFRYGRFTLYVTRIPLGVSPSGLTDVAVSLLWLVCRVCFDPNDETKACLLAKAESPAGLLAPGRWQHLALTYTERPETKRTIQGSLELWVCGVRKCEISLDYTRPRKSSIPSDSSKTCCMLGHELHPAEDQHRLGAYWDIGNLLLFNGSRIGSEEALYLYASGPDFISIMPCKFGKPSVRFSKYVTEEVLESDQILELLLKNKEVDTCPLAESLAVVYTSSCPAYYTIYEPIIRLKGLPKVVATQRPYSVKEVQSPVFKPHSLKAMSPCEPQILNNIVHHIGGTSCFLFLFARVVELCDSERTQALALKVLLTLVRYNQHRIQEMDSCHGYAMIRQVLLKSKCIVGYHMLKTLLDGCCSEPILIVGEDGQFCLDAESTALLQDLQLLSEVMLDWKVWSKAQAQVWATLLAALEVLIRAHHPQKMFNIGQLLKAQVVQRFLLTCQVLQEHQNENLTFIPQDVCLSFVRIIEEVLGSPPDLELLRLIYNFLLAMHPDNNTFVCHTPASFYFSLHIDGKPHQEKTVRYVRQASNRGQSARSSIGSLSPAGHDEGLDGERQPVESQIEGHFPKLPSFQRAEEECPVADLVESSTETLRSTGSGQLLSSCESAKTVCDSNLHIPTEEKLEEDALIQPEMFNGNQPLQRSQSNFSSLGLAFPTQNSSVGHWSSLADHGRLPEQSENFIFSPEFDSTDGKTDRCSTEDCLIMVCCGLYDLLRSVLLILPDLMLEEVVDKLIRPEALIVLVNHFSPLVQQAVMKCCLEMVFGRPVSLEQDVNLADLEKVSSFRKRCVIPLLGLVEGSLSNSTLVHSVLCALMQLFSASSKVADILLDHGLLYVVLNTVATLSDRKGRVILDEHKVLLCDLQQLLMLVTVHSCRISGAHYFHIFEELIILLSHLQTSKTPGTHEIAIALQFHVLQGAFKFITSTVRQNLPTKMNSSDVQPMAQDHLIYQQRRNSTGRQRISPTHSELLTRMHSAASDELVRTTRRRMSEESPLCTDEGELTQRLQKLVGMAVDRLIYLEDYVEIPNFAQAAEQSSDLDTPVESTVEDNSSADTLGIVGSFQKEIFKLLIEGINTGLGSSGKSVAPKQQVQRILWLCQDVFRVQFGRLLVHSLSPTQPLKYRRLALEIVYKSNHPDMLREYVCSSSEYGPKLALHLQELLTDHKENLTEEDQLACTVFVTSLKLCGHSCIPPKTPSKPESMKVMKEDQLKYELEEKTSKATWEKKNEPVRKSLMQRLDSKLKDISRIAADLTQAISQARCTEKKKLIQHISSLYKLDLAAEHHWQQLIRQLTHDRAVWFDQPSYPTSWQLDPTEGPNRERRRLQRCYLTIPNKYLLKDRRKPEGMLGLVYVFQLVKPPLSFLFEDRSHSFSSRVKDKATTGQIRCTVKCISVAPSRETSGELLLGNSAGMYFVEDNTADTFDSEPHGEMEPASFSWTYEEIKEVHKRWWQLRDNASRDTIYQNILSCNLPNLLECGNISALTHLWSSGQITNFEYLTHLNKHAGRSFNDLMQYPVFPFILSDYNSETLDLHDPSIYRNLSKPIAVQSKEKENRYVDNYKYLEEEFRKGVHEDDPMPPVQPYHYGSHYSNSGTVLHFLVRMPPFTQMFLTYQDQSFDIPDRTFHSMNTTWRLSSYESMTDVKELIPEFFYLPEFLVNREGFDFGVRQNSERVNHVNLPPWARSDPRLFILIHRQALESDLVSQTLCQWIDLVFGIKQKGKAAVQAVNVFHPATYFGVDVSAVEDPVQQRALETMIKTYGQTPRQLFNTTHVGRTTPRPLMEGELPAAMGLLVQLAFRESRDHPKDTACPSPLPWIRGLKWGEYVGSPSTPDPVVCFSQPHGEHFDSLQALPTRAICGFSRRVCLMMVYSKEQGVRNMHSTDIKWSAIVSWGHTDHTLRLKSKQSEPPVSFIQCSQLYPVTSCAWVADSCQLFTGSKCGVITAYSTRFTCSSHSEMEVESQVHLYGHTEEVTGLFVCETFSILISVSKDGTCILWDLNRLCYVQSLTGHKSPVTAVSASQTTGDIATACDSVGGGSDLRLWTVNGDLIGHVHCREIICSLAFSNQSEGVSVNVIAGGLENGVVRLWSTWDLKPVRDITFPKSNRPVVSLTYSCDGHHLYTVNIDGTVIAWCRRDQQRLKLPMFHSFLSNYAVG</sequence>
<feature type="region of interest" description="Disordered" evidence="4">
    <location>
        <begin position="177"/>
        <end position="228"/>
    </location>
</feature>
<dbReference type="Pfam" id="PF14844">
    <property type="entry name" value="PH_BEACH"/>
    <property type="match status" value="1"/>
</dbReference>
<organism evidence="7 8">
    <name type="scientific">Scleropages formosus</name>
    <name type="common">Asian bonytongue</name>
    <name type="synonym">Osteoglossum formosum</name>
    <dbReference type="NCBI Taxonomy" id="113540"/>
    <lineage>
        <taxon>Eukaryota</taxon>
        <taxon>Metazoa</taxon>
        <taxon>Chordata</taxon>
        <taxon>Craniata</taxon>
        <taxon>Vertebrata</taxon>
        <taxon>Euteleostomi</taxon>
        <taxon>Actinopterygii</taxon>
        <taxon>Neopterygii</taxon>
        <taxon>Teleostei</taxon>
        <taxon>Osteoglossocephala</taxon>
        <taxon>Osteoglossomorpha</taxon>
        <taxon>Osteoglossiformes</taxon>
        <taxon>Osteoglossidae</taxon>
        <taxon>Scleropages</taxon>
    </lineage>
</organism>
<dbReference type="Gene3D" id="2.30.29.30">
    <property type="entry name" value="Pleckstrin-homology domain (PH domain)/Phosphotyrosine-binding domain (PTB)"/>
    <property type="match status" value="1"/>
</dbReference>
<dbReference type="SUPFAM" id="SSF50978">
    <property type="entry name" value="WD40 repeat-like"/>
    <property type="match status" value="1"/>
</dbReference>
<dbReference type="Proteomes" id="UP000034805">
    <property type="component" value="Unassembled WGS sequence"/>
</dbReference>
<feature type="compositionally biased region" description="Basic residues" evidence="4">
    <location>
        <begin position="180"/>
        <end position="193"/>
    </location>
</feature>
<feature type="region of interest" description="Disordered" evidence="4">
    <location>
        <begin position="2059"/>
        <end position="2086"/>
    </location>
</feature>
<keyword evidence="1 3" id="KW-0853">WD repeat</keyword>
<dbReference type="PROSITE" id="PS00678">
    <property type="entry name" value="WD_REPEATS_1"/>
    <property type="match status" value="1"/>
</dbReference>
<dbReference type="InterPro" id="IPR019775">
    <property type="entry name" value="WD40_repeat_CS"/>
</dbReference>
<dbReference type="InterPro" id="IPR011993">
    <property type="entry name" value="PH-like_dom_sf"/>
</dbReference>
<feature type="compositionally biased region" description="Basic and acidic residues" evidence="4">
    <location>
        <begin position="1459"/>
        <end position="1478"/>
    </location>
</feature>
<feature type="region of interest" description="Disordered" evidence="4">
    <location>
        <begin position="1171"/>
        <end position="1214"/>
    </location>
</feature>
<name>A0A0P7V146_SCLFO</name>
<dbReference type="EMBL" id="JARO02001145">
    <property type="protein sequence ID" value="KPP76342.1"/>
    <property type="molecule type" value="Genomic_DNA"/>
</dbReference>
<feature type="domain" description="BEACH-type PH" evidence="6">
    <location>
        <begin position="2909"/>
        <end position="3020"/>
    </location>
</feature>
<feature type="region of interest" description="Disordered" evidence="4">
    <location>
        <begin position="921"/>
        <end position="954"/>
    </location>
</feature>
<evidence type="ECO:0000256" key="4">
    <source>
        <dbReference type="SAM" id="MobiDB-lite"/>
    </source>
</evidence>
<dbReference type="CDD" id="cd06071">
    <property type="entry name" value="Beach"/>
    <property type="match status" value="1"/>
</dbReference>
<evidence type="ECO:0000313" key="7">
    <source>
        <dbReference type="EMBL" id="KPP76342.1"/>
    </source>
</evidence>
<dbReference type="InterPro" id="IPR036372">
    <property type="entry name" value="BEACH_dom_sf"/>
</dbReference>
<gene>
    <name evidence="7" type="ORF">Z043_104323</name>
</gene>
<dbReference type="FunFam" id="2.130.10.10:FF:000292">
    <property type="entry name" value="Lysosomal trafficking regulator"/>
    <property type="match status" value="1"/>
</dbReference>
<dbReference type="FunFam" id="1.10.1540.10:FF:000001">
    <property type="entry name" value="neurobeachin isoform X1"/>
    <property type="match status" value="1"/>
</dbReference>
<evidence type="ECO:0000259" key="6">
    <source>
        <dbReference type="PROSITE" id="PS51783"/>
    </source>
</evidence>